<keyword evidence="1" id="KW-1133">Transmembrane helix</keyword>
<evidence type="ECO:0000313" key="3">
    <source>
        <dbReference type="Proteomes" id="UP000199548"/>
    </source>
</evidence>
<protein>
    <submittedName>
        <fullName evidence="2">Uncharacterized protein</fullName>
    </submittedName>
</protein>
<keyword evidence="1" id="KW-0472">Membrane</keyword>
<dbReference type="AlphaFoldDB" id="A0A1I3S5U4"/>
<evidence type="ECO:0000256" key="1">
    <source>
        <dbReference type="SAM" id="Phobius"/>
    </source>
</evidence>
<dbReference type="STRING" id="420953.SAMN05192543_10820"/>
<reference evidence="2 3" key="1">
    <citation type="submission" date="2016-10" db="EMBL/GenBank/DDBJ databases">
        <authorList>
            <person name="de Groot N.N."/>
        </authorList>
    </citation>
    <scope>NUCLEOTIDE SEQUENCE [LARGE SCALE GENOMIC DNA]</scope>
    <source>
        <strain evidence="2 3">LMG 23650</strain>
    </source>
</reference>
<name>A0A1I3S5U4_9BURK</name>
<organism evidence="2 3">
    <name type="scientific">Paraburkholderia megapolitana</name>
    <dbReference type="NCBI Taxonomy" id="420953"/>
    <lineage>
        <taxon>Bacteria</taxon>
        <taxon>Pseudomonadati</taxon>
        <taxon>Pseudomonadota</taxon>
        <taxon>Betaproteobacteria</taxon>
        <taxon>Burkholderiales</taxon>
        <taxon>Burkholderiaceae</taxon>
        <taxon>Paraburkholderia</taxon>
    </lineage>
</organism>
<dbReference type="Proteomes" id="UP000199548">
    <property type="component" value="Unassembled WGS sequence"/>
</dbReference>
<sequence>MLYLKNTLGGLGRSITDTALHTFQGSHRWWKLALYAAMFVLPGGSLGVLLLAWIESRRARRNGPAGAAAVERLGALQPAVAGKGSGAAAASLVPGASVCQSRGNASVCRAAAGKLARQSLSERV</sequence>
<gene>
    <name evidence="2" type="ORF">SAMN05192543_10820</name>
</gene>
<keyword evidence="3" id="KW-1185">Reference proteome</keyword>
<accession>A0A1I3S5U4</accession>
<proteinExistence type="predicted"/>
<feature type="transmembrane region" description="Helical" evidence="1">
    <location>
        <begin position="32"/>
        <end position="54"/>
    </location>
</feature>
<evidence type="ECO:0000313" key="2">
    <source>
        <dbReference type="EMBL" id="SFJ53422.1"/>
    </source>
</evidence>
<dbReference type="RefSeq" id="WP_091016951.1">
    <property type="nucleotide sequence ID" value="NZ_FOQU01000008.1"/>
</dbReference>
<keyword evidence="1" id="KW-0812">Transmembrane</keyword>
<dbReference type="EMBL" id="FOQU01000008">
    <property type="protein sequence ID" value="SFJ53422.1"/>
    <property type="molecule type" value="Genomic_DNA"/>
</dbReference>